<keyword evidence="1" id="KW-1133">Transmembrane helix</keyword>
<feature type="transmembrane region" description="Helical" evidence="1">
    <location>
        <begin position="20"/>
        <end position="38"/>
    </location>
</feature>
<keyword evidence="1" id="KW-0472">Membrane</keyword>
<dbReference type="AlphaFoldDB" id="T1GMB2"/>
<evidence type="ECO:0000256" key="1">
    <source>
        <dbReference type="SAM" id="Phobius"/>
    </source>
</evidence>
<dbReference type="EMBL" id="CAQQ02394207">
    <property type="status" value="NOT_ANNOTATED_CDS"/>
    <property type="molecule type" value="Genomic_DNA"/>
</dbReference>
<sequence length="78" mass="8920">MDMVDPGQDGTHIHFFMNEFRSFPLGWFILIVLFGFRLDGNRVFMGEALNDPATAKKIETCISEKLKMIATDLDIESH</sequence>
<evidence type="ECO:0000313" key="2">
    <source>
        <dbReference type="EnsemblMetazoa" id="MESCA004681-PA"/>
    </source>
</evidence>
<dbReference type="HOGENOM" id="CLU_2624810_0_0_1"/>
<dbReference type="Proteomes" id="UP000015102">
    <property type="component" value="Unassembled WGS sequence"/>
</dbReference>
<name>T1GMB2_MEGSC</name>
<proteinExistence type="predicted"/>
<reference evidence="3" key="1">
    <citation type="submission" date="2013-02" db="EMBL/GenBank/DDBJ databases">
        <authorList>
            <person name="Hughes D."/>
        </authorList>
    </citation>
    <scope>NUCLEOTIDE SEQUENCE</scope>
    <source>
        <strain>Durham</strain>
        <strain evidence="3">NC isolate 2 -- Noor lab</strain>
    </source>
</reference>
<keyword evidence="1" id="KW-0812">Transmembrane</keyword>
<reference evidence="2" key="2">
    <citation type="submission" date="2015-06" db="UniProtKB">
        <authorList>
            <consortium name="EnsemblMetazoa"/>
        </authorList>
    </citation>
    <scope>IDENTIFICATION</scope>
</reference>
<protein>
    <submittedName>
        <fullName evidence="2">Uncharacterized protein</fullName>
    </submittedName>
</protein>
<keyword evidence="3" id="KW-1185">Reference proteome</keyword>
<accession>T1GMB2</accession>
<evidence type="ECO:0000313" key="3">
    <source>
        <dbReference type="Proteomes" id="UP000015102"/>
    </source>
</evidence>
<organism evidence="2 3">
    <name type="scientific">Megaselia scalaris</name>
    <name type="common">Humpbacked fly</name>
    <name type="synonym">Phora scalaris</name>
    <dbReference type="NCBI Taxonomy" id="36166"/>
    <lineage>
        <taxon>Eukaryota</taxon>
        <taxon>Metazoa</taxon>
        <taxon>Ecdysozoa</taxon>
        <taxon>Arthropoda</taxon>
        <taxon>Hexapoda</taxon>
        <taxon>Insecta</taxon>
        <taxon>Pterygota</taxon>
        <taxon>Neoptera</taxon>
        <taxon>Endopterygota</taxon>
        <taxon>Diptera</taxon>
        <taxon>Brachycera</taxon>
        <taxon>Muscomorpha</taxon>
        <taxon>Platypezoidea</taxon>
        <taxon>Phoridae</taxon>
        <taxon>Megaseliini</taxon>
        <taxon>Megaselia</taxon>
    </lineage>
</organism>
<dbReference type="EnsemblMetazoa" id="MESCA004681-RA">
    <property type="protein sequence ID" value="MESCA004681-PA"/>
    <property type="gene ID" value="MESCA004681"/>
</dbReference>